<dbReference type="Pfam" id="PF00654">
    <property type="entry name" value="Voltage_CLC"/>
    <property type="match status" value="1"/>
</dbReference>
<evidence type="ECO:0008006" key="13">
    <source>
        <dbReference type="Google" id="ProtNLM"/>
    </source>
</evidence>
<dbReference type="SUPFAM" id="SSF81340">
    <property type="entry name" value="Clc chloride channel"/>
    <property type="match status" value="1"/>
</dbReference>
<dbReference type="OrthoDB" id="3261015at2"/>
<keyword evidence="6 10" id="KW-0472">Membrane</keyword>
<evidence type="ECO:0000256" key="5">
    <source>
        <dbReference type="ARBA" id="ARBA00023065"/>
    </source>
</evidence>
<keyword evidence="3 10" id="KW-0812">Transmembrane</keyword>
<keyword evidence="4 10" id="KW-1133">Transmembrane helix</keyword>
<reference evidence="11 12" key="1">
    <citation type="submission" date="2017-08" db="EMBL/GenBank/DDBJ databases">
        <title>Reclassification of Bisgaard taxon 37 and 44.</title>
        <authorList>
            <person name="Christensen H."/>
        </authorList>
    </citation>
    <scope>NUCLEOTIDE SEQUENCE [LARGE SCALE GENOMIC DNA]</scope>
    <source>
        <strain evidence="11 12">111</strain>
    </source>
</reference>
<dbReference type="EMBL" id="NRJG01000073">
    <property type="protein sequence ID" value="RIY37909.1"/>
    <property type="molecule type" value="Genomic_DNA"/>
</dbReference>
<comment type="subcellular location">
    <subcellularLocation>
        <location evidence="1">Membrane</location>
        <topology evidence="1">Multi-pass membrane protein</topology>
    </subcellularLocation>
</comment>
<keyword evidence="12" id="KW-1185">Reference proteome</keyword>
<organism evidence="11 12">
    <name type="scientific">Psittacicella hinzii</name>
    <dbReference type="NCBI Taxonomy" id="2028575"/>
    <lineage>
        <taxon>Bacteria</taxon>
        <taxon>Pseudomonadati</taxon>
        <taxon>Pseudomonadota</taxon>
        <taxon>Gammaproteobacteria</taxon>
        <taxon>Pasteurellales</taxon>
        <taxon>Psittacicellaceae</taxon>
        <taxon>Psittacicella</taxon>
    </lineage>
</organism>
<comment type="caution">
    <text evidence="11">The sequence shown here is derived from an EMBL/GenBank/DDBJ whole genome shotgun (WGS) entry which is preliminary data.</text>
</comment>
<feature type="transmembrane region" description="Helical" evidence="10">
    <location>
        <begin position="289"/>
        <end position="314"/>
    </location>
</feature>
<keyword evidence="5" id="KW-0406">Ion transport</keyword>
<dbReference type="AlphaFoldDB" id="A0A3A1YL10"/>
<dbReference type="Proteomes" id="UP000265916">
    <property type="component" value="Unassembled WGS sequence"/>
</dbReference>
<accession>A0A3A1YL10</accession>
<feature type="transmembrane region" description="Helical" evidence="10">
    <location>
        <begin position="62"/>
        <end position="82"/>
    </location>
</feature>
<feature type="transmembrane region" description="Helical" evidence="10">
    <location>
        <begin position="326"/>
        <end position="345"/>
    </location>
</feature>
<evidence type="ECO:0000256" key="10">
    <source>
        <dbReference type="SAM" id="Phobius"/>
    </source>
</evidence>
<evidence type="ECO:0000256" key="4">
    <source>
        <dbReference type="ARBA" id="ARBA00022989"/>
    </source>
</evidence>
<protein>
    <recommendedName>
        <fullName evidence="13">H+/Cl-antiporter ClcA</fullName>
    </recommendedName>
</protein>
<keyword evidence="8" id="KW-0868">Chloride</keyword>
<evidence type="ECO:0000256" key="3">
    <source>
        <dbReference type="ARBA" id="ARBA00022692"/>
    </source>
</evidence>
<feature type="transmembrane region" description="Helical" evidence="10">
    <location>
        <begin position="150"/>
        <end position="175"/>
    </location>
</feature>
<proteinExistence type="predicted"/>
<evidence type="ECO:0000313" key="11">
    <source>
        <dbReference type="EMBL" id="RIY37909.1"/>
    </source>
</evidence>
<dbReference type="InterPro" id="IPR001807">
    <property type="entry name" value="ClC"/>
</dbReference>
<feature type="transmembrane region" description="Helical" evidence="10">
    <location>
        <begin position="182"/>
        <end position="203"/>
    </location>
</feature>
<dbReference type="Gene3D" id="1.10.3080.10">
    <property type="entry name" value="Clc chloride channel"/>
    <property type="match status" value="1"/>
</dbReference>
<keyword evidence="7" id="KW-0869">Chloride channel</keyword>
<evidence type="ECO:0000256" key="8">
    <source>
        <dbReference type="ARBA" id="ARBA00023214"/>
    </source>
</evidence>
<evidence type="ECO:0000256" key="7">
    <source>
        <dbReference type="ARBA" id="ARBA00023173"/>
    </source>
</evidence>
<name>A0A3A1YL10_9GAMM</name>
<dbReference type="RefSeq" id="WP_119531409.1">
    <property type="nucleotide sequence ID" value="NZ_JBHSSP010000022.1"/>
</dbReference>
<feature type="transmembrane region" description="Helical" evidence="10">
    <location>
        <begin position="351"/>
        <end position="375"/>
    </location>
</feature>
<keyword evidence="9" id="KW-0407">Ion channel</keyword>
<feature type="transmembrane region" description="Helical" evidence="10">
    <location>
        <begin position="387"/>
        <end position="405"/>
    </location>
</feature>
<feature type="transmembrane region" description="Helical" evidence="10">
    <location>
        <begin position="256"/>
        <end position="277"/>
    </location>
</feature>
<dbReference type="GO" id="GO:0034707">
    <property type="term" value="C:chloride channel complex"/>
    <property type="evidence" value="ECO:0007669"/>
    <property type="project" value="UniProtKB-KW"/>
</dbReference>
<evidence type="ECO:0000256" key="9">
    <source>
        <dbReference type="ARBA" id="ARBA00023303"/>
    </source>
</evidence>
<evidence type="ECO:0000256" key="6">
    <source>
        <dbReference type="ARBA" id="ARBA00023136"/>
    </source>
</evidence>
<sequence>MMNTTFSAKLRLVLAIIFIGVVAGLGAAFLSWLIHQVEHLVFGHSESEFRIVTDGTTWQQRLLGLTIGGVVIGILWACLQMFGRAIVGINGMIKGKKAPMPENIAHSLLQIFAVGVGAPVGREVAPREIGALFAGTIADKLKIDAQMRSILVACGAAAGLAGVYHVPFAGTIFALEILIGVINVPYAIIALSISVIATFVARITVSAETFYLIPQISGTAEHIMWAAILGLLVGIPAKVFRLQVKWAESTRFSKKHLFWALPLGFIISGIVAIWLPQILGNGRSTAQTAYWASVSLGVCISLFIAKWLTVLVTLKAGAYGGTLTPGLAIGAILGTSLGMIFHFWFPSMDVVMAALVCSAAFLAVSMNAPFTAFALTIGFTGQSFDAYLPMLVCICMAYASASLIGNKPTASAS</sequence>
<dbReference type="GO" id="GO:0005254">
    <property type="term" value="F:chloride channel activity"/>
    <property type="evidence" value="ECO:0007669"/>
    <property type="project" value="UniProtKB-KW"/>
</dbReference>
<dbReference type="InterPro" id="IPR050368">
    <property type="entry name" value="ClC-type_chloride_channel"/>
</dbReference>
<feature type="transmembrane region" description="Helical" evidence="10">
    <location>
        <begin position="12"/>
        <end position="34"/>
    </location>
</feature>
<evidence type="ECO:0000313" key="12">
    <source>
        <dbReference type="Proteomes" id="UP000265916"/>
    </source>
</evidence>
<dbReference type="PANTHER" id="PTHR43427">
    <property type="entry name" value="CHLORIDE CHANNEL PROTEIN CLC-E"/>
    <property type="match status" value="1"/>
</dbReference>
<dbReference type="InterPro" id="IPR014743">
    <property type="entry name" value="Cl-channel_core"/>
</dbReference>
<gene>
    <name evidence="11" type="ORF">CKF58_04505</name>
</gene>
<dbReference type="PANTHER" id="PTHR43427:SF6">
    <property type="entry name" value="CHLORIDE CHANNEL PROTEIN CLC-E"/>
    <property type="match status" value="1"/>
</dbReference>
<feature type="transmembrane region" description="Helical" evidence="10">
    <location>
        <begin position="223"/>
        <end position="244"/>
    </location>
</feature>
<evidence type="ECO:0000256" key="1">
    <source>
        <dbReference type="ARBA" id="ARBA00004141"/>
    </source>
</evidence>
<evidence type="ECO:0000256" key="2">
    <source>
        <dbReference type="ARBA" id="ARBA00022448"/>
    </source>
</evidence>
<keyword evidence="2" id="KW-0813">Transport</keyword>